<name>A0A0A8ZJL2_ARUDO</name>
<evidence type="ECO:0000313" key="1">
    <source>
        <dbReference type="EMBL" id="JAD37883.1"/>
    </source>
</evidence>
<dbReference type="AlphaFoldDB" id="A0A0A8ZJL2"/>
<proteinExistence type="predicted"/>
<reference evidence="1" key="1">
    <citation type="submission" date="2014-09" db="EMBL/GenBank/DDBJ databases">
        <authorList>
            <person name="Magalhaes I.L.F."/>
            <person name="Oliveira U."/>
            <person name="Santos F.R."/>
            <person name="Vidigal T.H.D.A."/>
            <person name="Brescovit A.D."/>
            <person name="Santos A.J."/>
        </authorList>
    </citation>
    <scope>NUCLEOTIDE SEQUENCE</scope>
    <source>
        <tissue evidence="1">Shoot tissue taken approximately 20 cm above the soil surface</tissue>
    </source>
</reference>
<accession>A0A0A8ZJL2</accession>
<organism evidence="1">
    <name type="scientific">Arundo donax</name>
    <name type="common">Giant reed</name>
    <name type="synonym">Donax arundinaceus</name>
    <dbReference type="NCBI Taxonomy" id="35708"/>
    <lineage>
        <taxon>Eukaryota</taxon>
        <taxon>Viridiplantae</taxon>
        <taxon>Streptophyta</taxon>
        <taxon>Embryophyta</taxon>
        <taxon>Tracheophyta</taxon>
        <taxon>Spermatophyta</taxon>
        <taxon>Magnoliopsida</taxon>
        <taxon>Liliopsida</taxon>
        <taxon>Poales</taxon>
        <taxon>Poaceae</taxon>
        <taxon>PACMAD clade</taxon>
        <taxon>Arundinoideae</taxon>
        <taxon>Arundineae</taxon>
        <taxon>Arundo</taxon>
    </lineage>
</organism>
<protein>
    <submittedName>
        <fullName evidence="1">Uncharacterized protein</fullName>
    </submittedName>
</protein>
<reference evidence="1" key="2">
    <citation type="journal article" date="2015" name="Data Brief">
        <title>Shoot transcriptome of the giant reed, Arundo donax.</title>
        <authorList>
            <person name="Barrero R.A."/>
            <person name="Guerrero F.D."/>
            <person name="Moolhuijzen P."/>
            <person name="Goolsby J.A."/>
            <person name="Tidwell J."/>
            <person name="Bellgard S.E."/>
            <person name="Bellgard M.I."/>
        </authorList>
    </citation>
    <scope>NUCLEOTIDE SEQUENCE</scope>
    <source>
        <tissue evidence="1">Shoot tissue taken approximately 20 cm above the soil surface</tissue>
    </source>
</reference>
<sequence length="42" mass="4280">MSDTCSAAACWRATPFACSRSARNSCLESVALAASAAGEAKR</sequence>
<dbReference type="EMBL" id="GBRH01260012">
    <property type="protein sequence ID" value="JAD37883.1"/>
    <property type="molecule type" value="Transcribed_RNA"/>
</dbReference>